<evidence type="ECO:0000259" key="6">
    <source>
        <dbReference type="PROSITE" id="PS51471"/>
    </source>
</evidence>
<evidence type="ECO:0000256" key="4">
    <source>
        <dbReference type="ARBA" id="ARBA00023004"/>
    </source>
</evidence>
<sequence length="357" mass="39875">MADYDRIKELKQFDESRTGVKGLLDSGLNSIPLIFCHPPETLSDLKPSSADRYVSIPVVDLSGSDSDHRRAAVVEQVSRAARDFGFFQVVNHGIPLETLDRTIEALKAFHELPPEIRSRFYRREMGTGVSYLSNVDLFKSKAASWRDTLQVRLGPIQPEPGQVPEVCAGAVAEWDREVLRLGGLLLDFVGEGLGLPAGRFREMTCLEGRTLAGHYYPYCPEPDRTIGLATHADPGVLTVLIQDKVGGLQVNYGGVWVDVEPVPGALVVNIGDLLQIMSNDEYKSVEHRVSANSCQEPRVSIAVFLNPGDRKRMFGPLPELISLEKPAAYRQFKYPEFIQKFFSRELDGKPLRNYFRL</sequence>
<comment type="similarity">
    <text evidence="1 5">Belongs to the iron/ascorbate-dependent oxidoreductase family.</text>
</comment>
<dbReference type="EMBL" id="KE345791">
    <property type="protein sequence ID" value="EXC16424.1"/>
    <property type="molecule type" value="Genomic_DNA"/>
</dbReference>
<keyword evidence="8" id="KW-1185">Reference proteome</keyword>
<accession>W9S808</accession>
<dbReference type="Gene3D" id="2.60.120.330">
    <property type="entry name" value="B-lactam Antibiotic, Isopenicillin N Synthase, Chain"/>
    <property type="match status" value="1"/>
</dbReference>
<proteinExistence type="inferred from homology"/>
<name>W9S808_9ROSA</name>
<keyword evidence="2 5" id="KW-0479">Metal-binding</keyword>
<keyword evidence="4 5" id="KW-0408">Iron</keyword>
<dbReference type="GO" id="GO:0046872">
    <property type="term" value="F:metal ion binding"/>
    <property type="evidence" value="ECO:0007669"/>
    <property type="project" value="UniProtKB-KW"/>
</dbReference>
<dbReference type="InterPro" id="IPR027443">
    <property type="entry name" value="IPNS-like_sf"/>
</dbReference>
<keyword evidence="3 5" id="KW-0560">Oxidoreductase</keyword>
<evidence type="ECO:0000256" key="1">
    <source>
        <dbReference type="ARBA" id="ARBA00008056"/>
    </source>
</evidence>
<dbReference type="Proteomes" id="UP000030645">
    <property type="component" value="Unassembled WGS sequence"/>
</dbReference>
<dbReference type="InterPro" id="IPR005123">
    <property type="entry name" value="Oxoglu/Fe-dep_dioxygenase_dom"/>
</dbReference>
<dbReference type="InterPro" id="IPR026992">
    <property type="entry name" value="DIOX_N"/>
</dbReference>
<gene>
    <name evidence="7" type="ORF">L484_004435</name>
</gene>
<dbReference type="KEGG" id="mnt:21387937"/>
<dbReference type="Pfam" id="PF14226">
    <property type="entry name" value="DIOX_N"/>
    <property type="match status" value="1"/>
</dbReference>
<protein>
    <submittedName>
        <fullName evidence="7">1-aminocyclopropane-1-carboxylate oxidase-1-like protein</fullName>
    </submittedName>
</protein>
<evidence type="ECO:0000256" key="2">
    <source>
        <dbReference type="ARBA" id="ARBA00022723"/>
    </source>
</evidence>
<evidence type="ECO:0000256" key="5">
    <source>
        <dbReference type="RuleBase" id="RU003682"/>
    </source>
</evidence>
<dbReference type="AlphaFoldDB" id="W9S808"/>
<dbReference type="FunFam" id="2.60.120.330:FF:000026">
    <property type="entry name" value="DIBOA-glucoside dioxygenase BX6"/>
    <property type="match status" value="1"/>
</dbReference>
<dbReference type="Pfam" id="PF03171">
    <property type="entry name" value="2OG-FeII_Oxy"/>
    <property type="match status" value="1"/>
</dbReference>
<dbReference type="InterPro" id="IPR044861">
    <property type="entry name" value="IPNS-like_FE2OG_OXY"/>
</dbReference>
<dbReference type="GO" id="GO:0051213">
    <property type="term" value="F:dioxygenase activity"/>
    <property type="evidence" value="ECO:0007669"/>
    <property type="project" value="UniProtKB-ARBA"/>
</dbReference>
<evidence type="ECO:0000313" key="7">
    <source>
        <dbReference type="EMBL" id="EXC16424.1"/>
    </source>
</evidence>
<dbReference type="OrthoDB" id="288590at2759"/>
<organism evidence="7 8">
    <name type="scientific">Morus notabilis</name>
    <dbReference type="NCBI Taxonomy" id="981085"/>
    <lineage>
        <taxon>Eukaryota</taxon>
        <taxon>Viridiplantae</taxon>
        <taxon>Streptophyta</taxon>
        <taxon>Embryophyta</taxon>
        <taxon>Tracheophyta</taxon>
        <taxon>Spermatophyta</taxon>
        <taxon>Magnoliopsida</taxon>
        <taxon>eudicotyledons</taxon>
        <taxon>Gunneridae</taxon>
        <taxon>Pentapetalae</taxon>
        <taxon>rosids</taxon>
        <taxon>fabids</taxon>
        <taxon>Rosales</taxon>
        <taxon>Moraceae</taxon>
        <taxon>Moreae</taxon>
        <taxon>Morus</taxon>
    </lineage>
</organism>
<dbReference type="SUPFAM" id="SSF51197">
    <property type="entry name" value="Clavaminate synthase-like"/>
    <property type="match status" value="1"/>
</dbReference>
<reference evidence="8" key="1">
    <citation type="submission" date="2013-01" db="EMBL/GenBank/DDBJ databases">
        <title>Draft Genome Sequence of a Mulberry Tree, Morus notabilis C.K. Schneid.</title>
        <authorList>
            <person name="He N."/>
            <person name="Zhao S."/>
        </authorList>
    </citation>
    <scope>NUCLEOTIDE SEQUENCE</scope>
</reference>
<evidence type="ECO:0000313" key="8">
    <source>
        <dbReference type="Proteomes" id="UP000030645"/>
    </source>
</evidence>
<evidence type="ECO:0000256" key="3">
    <source>
        <dbReference type="ARBA" id="ARBA00023002"/>
    </source>
</evidence>
<dbReference type="eggNOG" id="KOG0143">
    <property type="taxonomic scope" value="Eukaryota"/>
</dbReference>
<dbReference type="PANTHER" id="PTHR10209">
    <property type="entry name" value="OXIDOREDUCTASE, 2OG-FE II OXYGENASE FAMILY PROTEIN"/>
    <property type="match status" value="1"/>
</dbReference>
<feature type="domain" description="Fe2OG dioxygenase" evidence="6">
    <location>
        <begin position="201"/>
        <end position="307"/>
    </location>
</feature>
<dbReference type="PANTHER" id="PTHR10209:SF751">
    <property type="entry name" value="OS06G0255100 PROTEIN"/>
    <property type="match status" value="1"/>
</dbReference>
<dbReference type="STRING" id="981085.W9S808"/>
<dbReference type="PROSITE" id="PS51471">
    <property type="entry name" value="FE2OG_OXY"/>
    <property type="match status" value="1"/>
</dbReference>